<protein>
    <recommendedName>
        <fullName evidence="9">NAD(P)-binding protein</fullName>
    </recommendedName>
</protein>
<dbReference type="EMBL" id="CAJNOK010019174">
    <property type="protein sequence ID" value="CAF1294775.1"/>
    <property type="molecule type" value="Genomic_DNA"/>
</dbReference>
<evidence type="ECO:0008006" key="9">
    <source>
        <dbReference type="Google" id="ProtNLM"/>
    </source>
</evidence>
<keyword evidence="2" id="KW-0560">Oxidoreductase</keyword>
<name>A0A815PLQ2_9BILA</name>
<evidence type="ECO:0000313" key="4">
    <source>
        <dbReference type="EMBL" id="CAF1294775.1"/>
    </source>
</evidence>
<dbReference type="SUPFAM" id="SSF51735">
    <property type="entry name" value="NAD(P)-binding Rossmann-fold domains"/>
    <property type="match status" value="1"/>
</dbReference>
<dbReference type="PRINTS" id="PR00080">
    <property type="entry name" value="SDRFAMILY"/>
</dbReference>
<dbReference type="Proteomes" id="UP000677228">
    <property type="component" value="Unassembled WGS sequence"/>
</dbReference>
<dbReference type="AlphaFoldDB" id="A0A815PLQ2"/>
<dbReference type="EMBL" id="CAJNOQ010019478">
    <property type="protein sequence ID" value="CAF1450992.1"/>
    <property type="molecule type" value="Genomic_DNA"/>
</dbReference>
<evidence type="ECO:0000256" key="1">
    <source>
        <dbReference type="ARBA" id="ARBA00006484"/>
    </source>
</evidence>
<dbReference type="Pfam" id="PF00106">
    <property type="entry name" value="adh_short"/>
    <property type="match status" value="1"/>
</dbReference>
<dbReference type="EMBL" id="CAJOBA010040749">
    <property type="protein sequence ID" value="CAF4100083.1"/>
    <property type="molecule type" value="Genomic_DNA"/>
</dbReference>
<sequence>MLGITSISSSYGKMWSVEDPVPTIHHDVYQAIDPRTTLKGTARGKIILITGGAQGIGKAVAFAFAHAGAKALSLASRKILAVSQDLERELKQINSDIEVLFTQTDVTSETDVEKLFQVTKEKLGGGVDVLVNNAAMLETFRPVGQSTVDEWWKCYEINVKGTWLMTREFLKQSNGWGTIINTSSIGSLKTIPGCSGYQSGKTAINRFTDFVYEEYNDKGVRVFAYHPGGIKTELAMHMPEDSHHILIDTPELAGGFCVYLASPKADFLNGRYISANWDVNELEAMRDEILTKNKFKMILS</sequence>
<dbReference type="EMBL" id="CAJOBC010084929">
    <property type="protein sequence ID" value="CAF4324392.1"/>
    <property type="molecule type" value="Genomic_DNA"/>
</dbReference>
<dbReference type="OrthoDB" id="1933717at2759"/>
<evidence type="ECO:0000313" key="7">
    <source>
        <dbReference type="EMBL" id="CAF4324392.1"/>
    </source>
</evidence>
<dbReference type="InterPro" id="IPR002347">
    <property type="entry name" value="SDR_fam"/>
</dbReference>
<evidence type="ECO:0000256" key="2">
    <source>
        <dbReference type="ARBA" id="ARBA00023002"/>
    </source>
</evidence>
<proteinExistence type="inferred from homology"/>
<keyword evidence="8" id="KW-1185">Reference proteome</keyword>
<gene>
    <name evidence="5" type="ORF">GPM918_LOCUS34739</name>
    <name evidence="4" type="ORF">OVA965_LOCUS28266</name>
    <name evidence="7" type="ORF">SRO942_LOCUS35446</name>
    <name evidence="6" type="ORF">TMI583_LOCUS29016</name>
</gene>
<organism evidence="5 8">
    <name type="scientific">Didymodactylos carnosus</name>
    <dbReference type="NCBI Taxonomy" id="1234261"/>
    <lineage>
        <taxon>Eukaryota</taxon>
        <taxon>Metazoa</taxon>
        <taxon>Spiralia</taxon>
        <taxon>Gnathifera</taxon>
        <taxon>Rotifera</taxon>
        <taxon>Eurotatoria</taxon>
        <taxon>Bdelloidea</taxon>
        <taxon>Philodinida</taxon>
        <taxon>Philodinidae</taxon>
        <taxon>Didymodactylos</taxon>
    </lineage>
</organism>
<evidence type="ECO:0000256" key="3">
    <source>
        <dbReference type="RuleBase" id="RU000363"/>
    </source>
</evidence>
<evidence type="ECO:0000313" key="6">
    <source>
        <dbReference type="EMBL" id="CAF4100083.1"/>
    </source>
</evidence>
<dbReference type="CDD" id="cd05233">
    <property type="entry name" value="SDR_c"/>
    <property type="match status" value="1"/>
</dbReference>
<reference evidence="5" key="1">
    <citation type="submission" date="2021-02" db="EMBL/GenBank/DDBJ databases">
        <authorList>
            <person name="Nowell W R."/>
        </authorList>
    </citation>
    <scope>NUCLEOTIDE SEQUENCE</scope>
</reference>
<dbReference type="PRINTS" id="PR00081">
    <property type="entry name" value="GDHRDH"/>
</dbReference>
<dbReference type="Gene3D" id="3.40.50.720">
    <property type="entry name" value="NAD(P)-binding Rossmann-like Domain"/>
    <property type="match status" value="1"/>
</dbReference>
<comment type="caution">
    <text evidence="5">The sequence shown here is derived from an EMBL/GenBank/DDBJ whole genome shotgun (WGS) entry which is preliminary data.</text>
</comment>
<dbReference type="GO" id="GO:0016491">
    <property type="term" value="F:oxidoreductase activity"/>
    <property type="evidence" value="ECO:0007669"/>
    <property type="project" value="UniProtKB-KW"/>
</dbReference>
<accession>A0A815PLQ2</accession>
<dbReference type="Proteomes" id="UP000663829">
    <property type="component" value="Unassembled WGS sequence"/>
</dbReference>
<dbReference type="InterPro" id="IPR036291">
    <property type="entry name" value="NAD(P)-bd_dom_sf"/>
</dbReference>
<comment type="similarity">
    <text evidence="1 3">Belongs to the short-chain dehydrogenases/reductases (SDR) family.</text>
</comment>
<dbReference type="Proteomes" id="UP000682733">
    <property type="component" value="Unassembled WGS sequence"/>
</dbReference>
<evidence type="ECO:0000313" key="5">
    <source>
        <dbReference type="EMBL" id="CAF1450992.1"/>
    </source>
</evidence>
<evidence type="ECO:0000313" key="8">
    <source>
        <dbReference type="Proteomes" id="UP000663829"/>
    </source>
</evidence>
<dbReference type="PANTHER" id="PTHR24321:SF8">
    <property type="entry name" value="ESTRADIOL 17-BETA-DEHYDROGENASE 8-RELATED"/>
    <property type="match status" value="1"/>
</dbReference>
<dbReference type="Proteomes" id="UP000681722">
    <property type="component" value="Unassembled WGS sequence"/>
</dbReference>
<dbReference type="PANTHER" id="PTHR24321">
    <property type="entry name" value="DEHYDROGENASES, SHORT CHAIN"/>
    <property type="match status" value="1"/>
</dbReference>